<feature type="non-terminal residue" evidence="3">
    <location>
        <position position="90"/>
    </location>
</feature>
<dbReference type="CDD" id="cd21608">
    <property type="entry name" value="RRM2_NsCP33_like"/>
    <property type="match status" value="1"/>
</dbReference>
<evidence type="ECO:0000313" key="4">
    <source>
        <dbReference type="Proteomes" id="UP000231255"/>
    </source>
</evidence>
<dbReference type="PROSITE" id="PS50102">
    <property type="entry name" value="RRM"/>
    <property type="match status" value="1"/>
</dbReference>
<feature type="domain" description="RRM" evidence="2">
    <location>
        <begin position="3"/>
        <end position="81"/>
    </location>
</feature>
<dbReference type="EMBL" id="PFDZ01000052">
    <property type="protein sequence ID" value="PJE59077.1"/>
    <property type="molecule type" value="Genomic_DNA"/>
</dbReference>
<dbReference type="SUPFAM" id="SSF54928">
    <property type="entry name" value="RNA-binding domain, RBD"/>
    <property type="match status" value="1"/>
</dbReference>
<comment type="caution">
    <text evidence="3">The sequence shown here is derived from an EMBL/GenBank/DDBJ whole genome shotgun (WGS) entry which is preliminary data.</text>
</comment>
<dbReference type="InterPro" id="IPR035979">
    <property type="entry name" value="RBD_domain_sf"/>
</dbReference>
<dbReference type="Gene3D" id="3.30.70.330">
    <property type="match status" value="1"/>
</dbReference>
<dbReference type="InterPro" id="IPR000504">
    <property type="entry name" value="RRM_dom"/>
</dbReference>
<dbReference type="Pfam" id="PF00076">
    <property type="entry name" value="RRM_1"/>
    <property type="match status" value="1"/>
</dbReference>
<keyword evidence="1" id="KW-0694">RNA-binding</keyword>
<accession>A0A2M8KGQ3</accession>
<sequence>MNKKLYIGGLSYDTTEDSLKEAFAKAGTVESASVITDKMSGRSKGFGFVEMSSEEEAQKAIEMWNGKEFEGRNLTVNEARPMEERPRRNF</sequence>
<dbReference type="InterPro" id="IPR048289">
    <property type="entry name" value="RRM2_NsCP33-like"/>
</dbReference>
<proteinExistence type="predicted"/>
<dbReference type="InterPro" id="IPR052462">
    <property type="entry name" value="SLIRP/GR-RBP-like"/>
</dbReference>
<dbReference type="InterPro" id="IPR012677">
    <property type="entry name" value="Nucleotide-bd_a/b_plait_sf"/>
</dbReference>
<gene>
    <name evidence="3" type="ORF">COU84_02260</name>
</gene>
<dbReference type="Proteomes" id="UP000231255">
    <property type="component" value="Unassembled WGS sequence"/>
</dbReference>
<dbReference type="GO" id="GO:0003723">
    <property type="term" value="F:RNA binding"/>
    <property type="evidence" value="ECO:0007669"/>
    <property type="project" value="UniProtKB-KW"/>
</dbReference>
<evidence type="ECO:0000313" key="3">
    <source>
        <dbReference type="EMBL" id="PJE59077.1"/>
    </source>
</evidence>
<dbReference type="PANTHER" id="PTHR48027">
    <property type="entry name" value="HETEROGENEOUS NUCLEAR RIBONUCLEOPROTEIN 87F-RELATED"/>
    <property type="match status" value="1"/>
</dbReference>
<protein>
    <submittedName>
        <fullName evidence="3">RNA-binding protein</fullName>
    </submittedName>
</protein>
<evidence type="ECO:0000259" key="2">
    <source>
        <dbReference type="PROSITE" id="PS50102"/>
    </source>
</evidence>
<organism evidence="3 4">
    <name type="scientific">Candidatus Portnoybacteria bacterium CG10_big_fil_rev_8_21_14_0_10_43_39</name>
    <dbReference type="NCBI Taxonomy" id="1974815"/>
    <lineage>
        <taxon>Bacteria</taxon>
        <taxon>Candidatus Portnoyibacteriota</taxon>
    </lineage>
</organism>
<dbReference type="SMART" id="SM00360">
    <property type="entry name" value="RRM"/>
    <property type="match status" value="1"/>
</dbReference>
<evidence type="ECO:0000256" key="1">
    <source>
        <dbReference type="ARBA" id="ARBA00022884"/>
    </source>
</evidence>
<dbReference type="AlphaFoldDB" id="A0A2M8KGQ3"/>
<reference evidence="4" key="1">
    <citation type="submission" date="2017-09" db="EMBL/GenBank/DDBJ databases">
        <title>Depth-based differentiation of microbial function through sediment-hosted aquifers and enrichment of novel symbionts in the deep terrestrial subsurface.</title>
        <authorList>
            <person name="Probst A.J."/>
            <person name="Ladd B."/>
            <person name="Jarett J.K."/>
            <person name="Geller-Mcgrath D.E."/>
            <person name="Sieber C.M.K."/>
            <person name="Emerson J.B."/>
            <person name="Anantharaman K."/>
            <person name="Thomas B.C."/>
            <person name="Malmstrom R."/>
            <person name="Stieglmeier M."/>
            <person name="Klingl A."/>
            <person name="Woyke T."/>
            <person name="Ryan C.M."/>
            <person name="Banfield J.F."/>
        </authorList>
    </citation>
    <scope>NUCLEOTIDE SEQUENCE [LARGE SCALE GENOMIC DNA]</scope>
</reference>
<name>A0A2M8KGQ3_9BACT</name>